<dbReference type="EMBL" id="JBBBZM010000045">
    <property type="protein sequence ID" value="KAL0636667.1"/>
    <property type="molecule type" value="Genomic_DNA"/>
</dbReference>
<evidence type="ECO:0000256" key="2">
    <source>
        <dbReference type="PROSITE-ProRule" id="PRU00285"/>
    </source>
</evidence>
<gene>
    <name evidence="6" type="ORF">Q9L58_004275</name>
</gene>
<dbReference type="CDD" id="cd06464">
    <property type="entry name" value="ACD_sHsps-like"/>
    <property type="match status" value="1"/>
</dbReference>
<feature type="domain" description="SHSP" evidence="5">
    <location>
        <begin position="32"/>
        <end position="171"/>
    </location>
</feature>
<dbReference type="Gene3D" id="2.60.40.790">
    <property type="match status" value="1"/>
</dbReference>
<accession>A0ABR3GL63</accession>
<evidence type="ECO:0000256" key="1">
    <source>
        <dbReference type="ARBA" id="ARBA00023016"/>
    </source>
</evidence>
<reference evidence="6 7" key="1">
    <citation type="submission" date="2024-02" db="EMBL/GenBank/DDBJ databases">
        <title>Discinaceae phylogenomics.</title>
        <authorList>
            <person name="Dirks A.C."/>
            <person name="James T.Y."/>
        </authorList>
    </citation>
    <scope>NUCLEOTIDE SEQUENCE [LARGE SCALE GENOMIC DNA]</scope>
    <source>
        <strain evidence="6 7">ACD0624</strain>
    </source>
</reference>
<sequence length="171" mass="19436">MSMLHRNTFHPASDLFRLLDEASNFSNSPSSASRRTFSPNFDVHETENCYILEGELPGLQNKDELHLEFTDPRTLVVRGHVDRSYQSGQLPRLTDTEGEGGMLKSKEREEKPTSQQPRYWVSERSVGEFQRSFSFPTPVDVDNVKAGLEHGLLKVTVPKMEQKTGKRIVVS</sequence>
<comment type="caution">
    <text evidence="6">The sequence shown here is derived from an EMBL/GenBank/DDBJ whole genome shotgun (WGS) entry which is preliminary data.</text>
</comment>
<dbReference type="SUPFAM" id="SSF49764">
    <property type="entry name" value="HSP20-like chaperones"/>
    <property type="match status" value="1"/>
</dbReference>
<dbReference type="InterPro" id="IPR008978">
    <property type="entry name" value="HSP20-like_chaperone"/>
</dbReference>
<organism evidence="6 7">
    <name type="scientific">Discina gigas</name>
    <dbReference type="NCBI Taxonomy" id="1032678"/>
    <lineage>
        <taxon>Eukaryota</taxon>
        <taxon>Fungi</taxon>
        <taxon>Dikarya</taxon>
        <taxon>Ascomycota</taxon>
        <taxon>Pezizomycotina</taxon>
        <taxon>Pezizomycetes</taxon>
        <taxon>Pezizales</taxon>
        <taxon>Discinaceae</taxon>
        <taxon>Discina</taxon>
    </lineage>
</organism>
<dbReference type="InterPro" id="IPR031107">
    <property type="entry name" value="Small_HSP"/>
</dbReference>
<keyword evidence="7" id="KW-1185">Reference proteome</keyword>
<comment type="similarity">
    <text evidence="2 3">Belongs to the small heat shock protein (HSP20) family.</text>
</comment>
<keyword evidence="1" id="KW-0346">Stress response</keyword>
<evidence type="ECO:0000313" key="7">
    <source>
        <dbReference type="Proteomes" id="UP001447188"/>
    </source>
</evidence>
<feature type="region of interest" description="Disordered" evidence="4">
    <location>
        <begin position="86"/>
        <end position="121"/>
    </location>
</feature>
<dbReference type="InterPro" id="IPR002068">
    <property type="entry name" value="A-crystallin/Hsp20_dom"/>
</dbReference>
<dbReference type="PROSITE" id="PS01031">
    <property type="entry name" value="SHSP"/>
    <property type="match status" value="1"/>
</dbReference>
<name>A0ABR3GL63_9PEZI</name>
<dbReference type="PANTHER" id="PTHR11527">
    <property type="entry name" value="HEAT-SHOCK PROTEIN 20 FAMILY MEMBER"/>
    <property type="match status" value="1"/>
</dbReference>
<dbReference type="Proteomes" id="UP001447188">
    <property type="component" value="Unassembled WGS sequence"/>
</dbReference>
<evidence type="ECO:0000313" key="6">
    <source>
        <dbReference type="EMBL" id="KAL0636667.1"/>
    </source>
</evidence>
<evidence type="ECO:0000256" key="4">
    <source>
        <dbReference type="SAM" id="MobiDB-lite"/>
    </source>
</evidence>
<protein>
    <recommendedName>
        <fullName evidence="5">SHSP domain-containing protein</fullName>
    </recommendedName>
</protein>
<evidence type="ECO:0000259" key="5">
    <source>
        <dbReference type="PROSITE" id="PS01031"/>
    </source>
</evidence>
<dbReference type="Pfam" id="PF00011">
    <property type="entry name" value="HSP20"/>
    <property type="match status" value="1"/>
</dbReference>
<evidence type="ECO:0000256" key="3">
    <source>
        <dbReference type="RuleBase" id="RU003616"/>
    </source>
</evidence>
<proteinExistence type="inferred from homology"/>